<evidence type="ECO:0000256" key="1">
    <source>
        <dbReference type="PIRSR" id="PIRSR605301-1"/>
    </source>
</evidence>
<dbReference type="Pfam" id="PF03637">
    <property type="entry name" value="Mob1_phocein"/>
    <property type="match status" value="1"/>
</dbReference>
<dbReference type="InterPro" id="IPR005301">
    <property type="entry name" value="MOB_kinase_act_fam"/>
</dbReference>
<feature type="non-terminal residue" evidence="3">
    <location>
        <position position="213"/>
    </location>
</feature>
<dbReference type="RefSeq" id="XP_052946193.1">
    <property type="nucleotide sequence ID" value="XM_053085551.1"/>
</dbReference>
<keyword evidence="1" id="KW-0862">Zinc</keyword>
<dbReference type="EMBL" id="JAKWFO010000005">
    <property type="protein sequence ID" value="KAI9636416.1"/>
    <property type="molecule type" value="Genomic_DNA"/>
</dbReference>
<name>A0AA38HCE8_9TREE</name>
<feature type="binding site" evidence="1">
    <location>
        <position position="67"/>
    </location>
    <ligand>
        <name>Zn(2+)</name>
        <dbReference type="ChEBI" id="CHEBI:29105"/>
    </ligand>
</feature>
<dbReference type="SMART" id="SM01388">
    <property type="entry name" value="Mob1_phocein"/>
    <property type="match status" value="1"/>
</dbReference>
<feature type="binding site" evidence="1">
    <location>
        <position position="72"/>
    </location>
    <ligand>
        <name>Zn(2+)</name>
        <dbReference type="ChEBI" id="CHEBI:29105"/>
    </ligand>
</feature>
<reference evidence="3" key="1">
    <citation type="journal article" date="2022" name="G3 (Bethesda)">
        <title>High quality genome of the basidiomycete yeast Dioszegia hungarica PDD-24b-2 isolated from cloud water.</title>
        <authorList>
            <person name="Jarrige D."/>
            <person name="Haridas S."/>
            <person name="Bleykasten-Grosshans C."/>
            <person name="Joly M."/>
            <person name="Nadalig T."/>
            <person name="Sancelme M."/>
            <person name="Vuilleumier S."/>
            <person name="Grigoriev I.V."/>
            <person name="Amato P."/>
            <person name="Bringel F."/>
        </authorList>
    </citation>
    <scope>NUCLEOTIDE SEQUENCE</scope>
    <source>
        <strain evidence="3">PDD-24b-2</strain>
    </source>
</reference>
<accession>A0AA38HCE8</accession>
<keyword evidence="4" id="KW-1185">Reference proteome</keyword>
<comment type="caution">
    <text evidence="3">The sequence shown here is derived from an EMBL/GenBank/DDBJ whole genome shotgun (WGS) entry which is preliminary data.</text>
</comment>
<dbReference type="Gene3D" id="1.20.140.30">
    <property type="entry name" value="MOB kinase activator"/>
    <property type="match status" value="1"/>
</dbReference>
<dbReference type="SUPFAM" id="SSF101152">
    <property type="entry name" value="Mob1/phocein"/>
    <property type="match status" value="1"/>
</dbReference>
<protein>
    <submittedName>
        <fullName evidence="3">Mob1/phocein</fullName>
    </submittedName>
</protein>
<organism evidence="3 4">
    <name type="scientific">Dioszegia hungarica</name>
    <dbReference type="NCBI Taxonomy" id="4972"/>
    <lineage>
        <taxon>Eukaryota</taxon>
        <taxon>Fungi</taxon>
        <taxon>Dikarya</taxon>
        <taxon>Basidiomycota</taxon>
        <taxon>Agaricomycotina</taxon>
        <taxon>Tremellomycetes</taxon>
        <taxon>Tremellales</taxon>
        <taxon>Bulleribasidiaceae</taxon>
        <taxon>Dioszegia</taxon>
    </lineage>
</organism>
<evidence type="ECO:0000313" key="3">
    <source>
        <dbReference type="EMBL" id="KAI9636416.1"/>
    </source>
</evidence>
<feature type="non-terminal residue" evidence="3">
    <location>
        <position position="1"/>
    </location>
</feature>
<feature type="compositionally biased region" description="Acidic residues" evidence="2">
    <location>
        <begin position="193"/>
        <end position="213"/>
    </location>
</feature>
<dbReference type="Proteomes" id="UP001164286">
    <property type="component" value="Unassembled WGS sequence"/>
</dbReference>
<dbReference type="InterPro" id="IPR036703">
    <property type="entry name" value="MOB_kinase_act_sf"/>
</dbReference>
<proteinExistence type="predicted"/>
<gene>
    <name evidence="3" type="ORF">MKK02DRAFT_14843</name>
</gene>
<evidence type="ECO:0000313" key="4">
    <source>
        <dbReference type="Proteomes" id="UP001164286"/>
    </source>
</evidence>
<dbReference type="GeneID" id="77724752"/>
<feature type="region of interest" description="Disordered" evidence="2">
    <location>
        <begin position="188"/>
        <end position="213"/>
    </location>
</feature>
<dbReference type="AlphaFoldDB" id="A0AA38HCE8"/>
<feature type="binding site" evidence="1">
    <location>
        <position position="145"/>
    </location>
    <ligand>
        <name>Zn(2+)</name>
        <dbReference type="ChEBI" id="CHEBI:29105"/>
    </ligand>
</feature>
<keyword evidence="1" id="KW-0479">Metal-binding</keyword>
<sequence>LSAIDGPFQLAEYLALKIRADPHDVAGLVEVPAEGRSTDRDVWIYEHLSRRLPIDLTPLVSQLLSHCTKESCPEMKADQWQYLCVAHGSGVSEECSAIDYILHTLDSATAILNSTKNFPSRMSIPPGSLSHFPSLSRRLSRIFSHAYFHHREQFLISESETSLYARFVALCEAYGLVGKELLIIPNLGKAEEASEDEEDDEAGDMEEEDEADE</sequence>
<feature type="binding site" evidence="1">
    <location>
        <position position="150"/>
    </location>
    <ligand>
        <name>Zn(2+)</name>
        <dbReference type="ChEBI" id="CHEBI:29105"/>
    </ligand>
</feature>
<evidence type="ECO:0000256" key="2">
    <source>
        <dbReference type="SAM" id="MobiDB-lite"/>
    </source>
</evidence>
<dbReference type="PANTHER" id="PTHR22599">
    <property type="entry name" value="MPS ONE BINDER KINASE ACTIVATOR-LIKE MOB"/>
    <property type="match status" value="1"/>
</dbReference>